<dbReference type="Gramene" id="OMP02804">
    <property type="protein sequence ID" value="OMP02804"/>
    <property type="gene ID" value="CCACVL1_02699"/>
</dbReference>
<evidence type="ECO:0000313" key="1">
    <source>
        <dbReference type="EMBL" id="OMP02804.1"/>
    </source>
</evidence>
<keyword evidence="2" id="KW-1185">Reference proteome</keyword>
<organism evidence="1 2">
    <name type="scientific">Corchorus capsularis</name>
    <name type="common">Jute</name>
    <dbReference type="NCBI Taxonomy" id="210143"/>
    <lineage>
        <taxon>Eukaryota</taxon>
        <taxon>Viridiplantae</taxon>
        <taxon>Streptophyta</taxon>
        <taxon>Embryophyta</taxon>
        <taxon>Tracheophyta</taxon>
        <taxon>Spermatophyta</taxon>
        <taxon>Magnoliopsida</taxon>
        <taxon>eudicotyledons</taxon>
        <taxon>Gunneridae</taxon>
        <taxon>Pentapetalae</taxon>
        <taxon>rosids</taxon>
        <taxon>malvids</taxon>
        <taxon>Malvales</taxon>
        <taxon>Malvaceae</taxon>
        <taxon>Grewioideae</taxon>
        <taxon>Apeibeae</taxon>
        <taxon>Corchorus</taxon>
    </lineage>
</organism>
<comment type="caution">
    <text evidence="1">The sequence shown here is derived from an EMBL/GenBank/DDBJ whole genome shotgun (WGS) entry which is preliminary data.</text>
</comment>
<accession>A0A1R3K6X2</accession>
<gene>
    <name evidence="1" type="ORF">CCACVL1_02699</name>
</gene>
<sequence>MECSLFSFRNSGRRYKGPLPPLFVKLWLPDWHSSDKKGSEV</sequence>
<evidence type="ECO:0000313" key="2">
    <source>
        <dbReference type="Proteomes" id="UP000188268"/>
    </source>
</evidence>
<dbReference type="AlphaFoldDB" id="A0A1R3K6X2"/>
<protein>
    <submittedName>
        <fullName evidence="1">Uncharacterized protein</fullName>
    </submittedName>
</protein>
<reference evidence="1 2" key="1">
    <citation type="submission" date="2013-09" db="EMBL/GenBank/DDBJ databases">
        <title>Corchorus capsularis genome sequencing.</title>
        <authorList>
            <person name="Alam M."/>
            <person name="Haque M.S."/>
            <person name="Islam M.S."/>
            <person name="Emdad E.M."/>
            <person name="Islam M.M."/>
            <person name="Ahmed B."/>
            <person name="Halim A."/>
            <person name="Hossen Q.M.M."/>
            <person name="Hossain M.Z."/>
            <person name="Ahmed R."/>
            <person name="Khan M.M."/>
            <person name="Islam R."/>
            <person name="Rashid M.M."/>
            <person name="Khan S.A."/>
            <person name="Rahman M.S."/>
            <person name="Alam M."/>
        </authorList>
    </citation>
    <scope>NUCLEOTIDE SEQUENCE [LARGE SCALE GENOMIC DNA]</scope>
    <source>
        <strain evidence="2">cv. CVL-1</strain>
        <tissue evidence="1">Whole seedling</tissue>
    </source>
</reference>
<proteinExistence type="predicted"/>
<dbReference type="Proteomes" id="UP000188268">
    <property type="component" value="Unassembled WGS sequence"/>
</dbReference>
<dbReference type="EMBL" id="AWWV01006164">
    <property type="protein sequence ID" value="OMP02804.1"/>
    <property type="molecule type" value="Genomic_DNA"/>
</dbReference>
<name>A0A1R3K6X2_COCAP</name>